<dbReference type="CDD" id="cd00336">
    <property type="entry name" value="Ribosomal_L22"/>
    <property type="match status" value="1"/>
</dbReference>
<evidence type="ECO:0000256" key="1">
    <source>
        <dbReference type="ARBA" id="ARBA00009451"/>
    </source>
</evidence>
<dbReference type="InterPro" id="IPR036394">
    <property type="entry name" value="Ribosomal_uL22_sf"/>
</dbReference>
<dbReference type="Gene3D" id="3.90.470.10">
    <property type="entry name" value="Ribosomal protein L22/L17"/>
    <property type="match status" value="1"/>
</dbReference>
<evidence type="ECO:0000256" key="4">
    <source>
        <dbReference type="ARBA" id="ARBA00022980"/>
    </source>
</evidence>
<proteinExistence type="inferred from homology"/>
<keyword evidence="3 7" id="KW-0694">RNA-binding</keyword>
<comment type="function">
    <text evidence="7 10">This protein binds specifically to 23S rRNA; its binding is stimulated by other ribosomal proteins, e.g., L4, L17, and L20. It is important during the early stages of 50S assembly. It makes multiple contacts with different domains of the 23S rRNA in the assembled 50S subunit and ribosome.</text>
</comment>
<dbReference type="STRING" id="592015.HMPREF1705_03070"/>
<dbReference type="Proteomes" id="UP000005273">
    <property type="component" value="Unassembled WGS sequence"/>
</dbReference>
<dbReference type="InterPro" id="IPR001063">
    <property type="entry name" value="Ribosomal_uL22"/>
</dbReference>
<dbReference type="EMBL" id="ACJX03000001">
    <property type="protein sequence ID" value="KRT35816.1"/>
    <property type="molecule type" value="Genomic_DNA"/>
</dbReference>
<dbReference type="PANTHER" id="PTHR13501">
    <property type="entry name" value="CHLOROPLAST 50S RIBOSOMAL PROTEIN L22-RELATED"/>
    <property type="match status" value="1"/>
</dbReference>
<reference evidence="12" key="1">
    <citation type="submission" date="2012-09" db="EMBL/GenBank/DDBJ databases">
        <authorList>
            <person name="Weinstock G."/>
            <person name="Sodergren E."/>
            <person name="Clifton S."/>
            <person name="Fulton L."/>
            <person name="Fulton B."/>
            <person name="Courtney L."/>
            <person name="Fronick C."/>
            <person name="Harrison M."/>
            <person name="Strong C."/>
            <person name="Farmer C."/>
            <person name="Delehaunty K."/>
            <person name="Markovic C."/>
            <person name="Hall O."/>
            <person name="Minx P."/>
            <person name="Tomlinson C."/>
            <person name="Mitreva M."/>
            <person name="Nelson J."/>
            <person name="Hou S."/>
            <person name="Wollam A."/>
            <person name="Pepin K.H."/>
            <person name="Johnson M."/>
            <person name="Bhonagiri V."/>
            <person name="Nash W.E."/>
            <person name="Suruliraj S."/>
            <person name="Warren W."/>
            <person name="Chinwalla A."/>
            <person name="Mardis E.R."/>
            <person name="Wilson R.K."/>
        </authorList>
    </citation>
    <scope>NUCLEOTIDE SEQUENCE [LARGE SCALE GENOMIC DNA]</scope>
    <source>
        <strain evidence="12">OS1</strain>
    </source>
</reference>
<protein>
    <recommendedName>
        <fullName evidence="6 7">Large ribosomal subunit protein uL22</fullName>
    </recommendedName>
</protein>
<dbReference type="InterPro" id="IPR005727">
    <property type="entry name" value="Ribosomal_uL22_bac/chlpt-type"/>
</dbReference>
<dbReference type="GO" id="GO:0006412">
    <property type="term" value="P:translation"/>
    <property type="evidence" value="ECO:0007669"/>
    <property type="project" value="UniProtKB-UniRule"/>
</dbReference>
<keyword evidence="2 7" id="KW-0699">rRNA-binding</keyword>
<evidence type="ECO:0000256" key="3">
    <source>
        <dbReference type="ARBA" id="ARBA00022884"/>
    </source>
</evidence>
<gene>
    <name evidence="7" type="primary">rplV</name>
    <name evidence="11" type="ORF">HMPREF1705_03070</name>
</gene>
<evidence type="ECO:0000256" key="6">
    <source>
        <dbReference type="ARBA" id="ARBA00035207"/>
    </source>
</evidence>
<evidence type="ECO:0000256" key="2">
    <source>
        <dbReference type="ARBA" id="ARBA00022730"/>
    </source>
</evidence>
<evidence type="ECO:0000256" key="8">
    <source>
        <dbReference type="RuleBase" id="RU004005"/>
    </source>
</evidence>
<organism evidence="11 12">
    <name type="scientific">Acetomicrobium hydrogeniformans ATCC BAA-1850</name>
    <dbReference type="NCBI Taxonomy" id="592015"/>
    <lineage>
        <taxon>Bacteria</taxon>
        <taxon>Thermotogati</taxon>
        <taxon>Synergistota</taxon>
        <taxon>Synergistia</taxon>
        <taxon>Synergistales</taxon>
        <taxon>Acetomicrobiaceae</taxon>
        <taxon>Acetomicrobium</taxon>
    </lineage>
</organism>
<dbReference type="HAMAP" id="MF_01331_B">
    <property type="entry name" value="Ribosomal_uL22_B"/>
    <property type="match status" value="1"/>
</dbReference>
<evidence type="ECO:0000256" key="7">
    <source>
        <dbReference type="HAMAP-Rule" id="MF_01331"/>
    </source>
</evidence>
<accession>A0A0T5XBS4</accession>
<sequence>MMEAKAISKQIRISPFKVRQVLSLIRGKKAGEALLILRYCPKKAARYIEKTLTSAIANADHNLGMSVDELYVVKAIADEGPTLKRWKPVSMGRAHPFNHRTCHITIVVGERQGGID</sequence>
<evidence type="ECO:0000313" key="12">
    <source>
        <dbReference type="Proteomes" id="UP000005273"/>
    </source>
</evidence>
<evidence type="ECO:0000256" key="5">
    <source>
        <dbReference type="ARBA" id="ARBA00023274"/>
    </source>
</evidence>
<comment type="subunit">
    <text evidence="7 9">Part of the 50S ribosomal subunit.</text>
</comment>
<dbReference type="PANTHER" id="PTHR13501:SF8">
    <property type="entry name" value="LARGE RIBOSOMAL SUBUNIT PROTEIN UL22M"/>
    <property type="match status" value="1"/>
</dbReference>
<dbReference type="GO" id="GO:0019843">
    <property type="term" value="F:rRNA binding"/>
    <property type="evidence" value="ECO:0007669"/>
    <property type="project" value="UniProtKB-UniRule"/>
</dbReference>
<keyword evidence="12" id="KW-1185">Reference proteome</keyword>
<dbReference type="InterPro" id="IPR047867">
    <property type="entry name" value="Ribosomal_uL22_bac/org-type"/>
</dbReference>
<evidence type="ECO:0000256" key="9">
    <source>
        <dbReference type="RuleBase" id="RU004006"/>
    </source>
</evidence>
<dbReference type="SUPFAM" id="SSF54843">
    <property type="entry name" value="Ribosomal protein L22"/>
    <property type="match status" value="1"/>
</dbReference>
<dbReference type="eggNOG" id="COG0091">
    <property type="taxonomic scope" value="Bacteria"/>
</dbReference>
<dbReference type="GO" id="GO:0003735">
    <property type="term" value="F:structural constituent of ribosome"/>
    <property type="evidence" value="ECO:0007669"/>
    <property type="project" value="InterPro"/>
</dbReference>
<dbReference type="GO" id="GO:0022625">
    <property type="term" value="C:cytosolic large ribosomal subunit"/>
    <property type="evidence" value="ECO:0007669"/>
    <property type="project" value="TreeGrafter"/>
</dbReference>
<keyword evidence="5 7" id="KW-0687">Ribonucleoprotein</keyword>
<keyword evidence="4 7" id="KW-0689">Ribosomal protein</keyword>
<comment type="caution">
    <text evidence="11">The sequence shown here is derived from an EMBL/GenBank/DDBJ whole genome shotgun (WGS) entry which is preliminary data.</text>
</comment>
<dbReference type="NCBIfam" id="TIGR01044">
    <property type="entry name" value="rplV_bact"/>
    <property type="match status" value="1"/>
</dbReference>
<evidence type="ECO:0000313" key="11">
    <source>
        <dbReference type="EMBL" id="KRT35816.1"/>
    </source>
</evidence>
<dbReference type="AlphaFoldDB" id="A0A0T5XBS4"/>
<comment type="similarity">
    <text evidence="1 7 8">Belongs to the universal ribosomal protein uL22 family.</text>
</comment>
<comment type="function">
    <text evidence="7">The globular domain of the protein is located near the polypeptide exit tunnel on the outside of the subunit, while an extended beta-hairpin is found that lines the wall of the exit tunnel in the center of the 70S ribosome.</text>
</comment>
<dbReference type="Pfam" id="PF00237">
    <property type="entry name" value="Ribosomal_L22"/>
    <property type="match status" value="1"/>
</dbReference>
<evidence type="ECO:0000256" key="10">
    <source>
        <dbReference type="RuleBase" id="RU004008"/>
    </source>
</evidence>
<name>A0A0T5XBS4_9BACT</name>